<keyword evidence="4" id="KW-1185">Reference proteome</keyword>
<feature type="region of interest" description="Disordered" evidence="1">
    <location>
        <begin position="22"/>
        <end position="51"/>
    </location>
</feature>
<dbReference type="RefSeq" id="WP_380147004.1">
    <property type="nucleotide sequence ID" value="NZ_JBHUOR010000023.1"/>
</dbReference>
<organism evidence="3 4">
    <name type="scientific">Kurthia populi</name>
    <dbReference type="NCBI Taxonomy" id="1562132"/>
    <lineage>
        <taxon>Bacteria</taxon>
        <taxon>Bacillati</taxon>
        <taxon>Bacillota</taxon>
        <taxon>Bacilli</taxon>
        <taxon>Bacillales</taxon>
        <taxon>Caryophanaceae</taxon>
        <taxon>Kurthia</taxon>
    </lineage>
</organism>
<evidence type="ECO:0000313" key="4">
    <source>
        <dbReference type="Proteomes" id="UP001597568"/>
    </source>
</evidence>
<accession>A0ABW5XXR2</accession>
<reference evidence="4" key="1">
    <citation type="journal article" date="2019" name="Int. J. Syst. Evol. Microbiol.">
        <title>The Global Catalogue of Microorganisms (GCM) 10K type strain sequencing project: providing services to taxonomists for standard genome sequencing and annotation.</title>
        <authorList>
            <consortium name="The Broad Institute Genomics Platform"/>
            <consortium name="The Broad Institute Genome Sequencing Center for Infectious Disease"/>
            <person name="Wu L."/>
            <person name="Ma J."/>
        </authorList>
    </citation>
    <scope>NUCLEOTIDE SEQUENCE [LARGE SCALE GENOMIC DNA]</scope>
    <source>
        <strain evidence="4">KCTC 33522</strain>
    </source>
</reference>
<name>A0ABW5XXR2_9BACL</name>
<gene>
    <name evidence="3" type="ORF">ACFSY7_04545</name>
</gene>
<evidence type="ECO:0000256" key="1">
    <source>
        <dbReference type="SAM" id="MobiDB-lite"/>
    </source>
</evidence>
<feature type="chain" id="PRO_5045065176" description="Lipoprotein" evidence="2">
    <location>
        <begin position="25"/>
        <end position="155"/>
    </location>
</feature>
<dbReference type="PROSITE" id="PS51257">
    <property type="entry name" value="PROKAR_LIPOPROTEIN"/>
    <property type="match status" value="1"/>
</dbReference>
<feature type="signal peptide" evidence="2">
    <location>
        <begin position="1"/>
        <end position="24"/>
    </location>
</feature>
<protein>
    <recommendedName>
        <fullName evidence="5">Lipoprotein</fullName>
    </recommendedName>
</protein>
<evidence type="ECO:0000313" key="3">
    <source>
        <dbReference type="EMBL" id="MFD2867776.1"/>
    </source>
</evidence>
<evidence type="ECO:0000256" key="2">
    <source>
        <dbReference type="SAM" id="SignalP"/>
    </source>
</evidence>
<comment type="caution">
    <text evidence="3">The sequence shown here is derived from an EMBL/GenBank/DDBJ whole genome shotgun (WGS) entry which is preliminary data.</text>
</comment>
<dbReference type="Proteomes" id="UP001597568">
    <property type="component" value="Unassembled WGS sequence"/>
</dbReference>
<feature type="compositionally biased region" description="Basic and acidic residues" evidence="1">
    <location>
        <begin position="26"/>
        <end position="51"/>
    </location>
</feature>
<proteinExistence type="predicted"/>
<evidence type="ECO:0008006" key="5">
    <source>
        <dbReference type="Google" id="ProtNLM"/>
    </source>
</evidence>
<dbReference type="EMBL" id="JBHUOR010000023">
    <property type="protein sequence ID" value="MFD2867776.1"/>
    <property type="molecule type" value="Genomic_DNA"/>
</dbReference>
<keyword evidence="2" id="KW-0732">Signal</keyword>
<sequence>MKKVFYGTALAAVLLLGACSSDDAAEDAKTEATDKAKDKDKDTEAVTKETNKKVEEKIAKKNEGAVEKKADFKTDEDVKKAIEKEKGVDSANVLVTEANGKDYVMVDITVSNDSKAKAKKLATKYAKSLKKQHAKKIVDVRVILNQDVLAQKTLK</sequence>